<comment type="caution">
    <text evidence="3">The sequence shown here is derived from an EMBL/GenBank/DDBJ whole genome shotgun (WGS) entry which is preliminary data.</text>
</comment>
<accession>A0A814JZG8</accession>
<sequence>MHSFLVLFVLVGVAIADKCGSNCPSGKCPSCPCGSTRRMLDSATWCSKFTGWNQACCRCIVSKESGGNANAINYNGAKFGYDVGLWQINQYYNWRSCNRGNAPCDPNANLECAKQVWRAGGNSFKQWSTAKLCGC</sequence>
<dbReference type="Gene3D" id="1.10.530.10">
    <property type="match status" value="1"/>
</dbReference>
<dbReference type="EMBL" id="CAJOBD010001572">
    <property type="protein sequence ID" value="CAF3813151.1"/>
    <property type="molecule type" value="Genomic_DNA"/>
</dbReference>
<dbReference type="EMBL" id="CAJNOT010000645">
    <property type="protein sequence ID" value="CAF1044087.1"/>
    <property type="molecule type" value="Genomic_DNA"/>
</dbReference>
<evidence type="ECO:0000256" key="1">
    <source>
        <dbReference type="SAM" id="SignalP"/>
    </source>
</evidence>
<dbReference type="AlphaFoldDB" id="A0A814JZG8"/>
<feature type="domain" description="Transglycosylase SLT" evidence="2">
    <location>
        <begin position="64"/>
        <end position="129"/>
    </location>
</feature>
<evidence type="ECO:0000313" key="4">
    <source>
        <dbReference type="EMBL" id="CAF3813151.1"/>
    </source>
</evidence>
<protein>
    <recommendedName>
        <fullName evidence="2">Transglycosylase SLT domain-containing protein</fullName>
    </recommendedName>
</protein>
<feature type="signal peptide" evidence="1">
    <location>
        <begin position="1"/>
        <end position="16"/>
    </location>
</feature>
<dbReference type="Pfam" id="PF18896">
    <property type="entry name" value="SLT_3"/>
    <property type="match status" value="1"/>
</dbReference>
<keyword evidence="1" id="KW-0732">Signal</keyword>
<evidence type="ECO:0000259" key="2">
    <source>
        <dbReference type="Pfam" id="PF18896"/>
    </source>
</evidence>
<dbReference type="Proteomes" id="UP000663864">
    <property type="component" value="Unassembled WGS sequence"/>
</dbReference>
<proteinExistence type="predicted"/>
<dbReference type="InterPro" id="IPR023346">
    <property type="entry name" value="Lysozyme-like_dom_sf"/>
</dbReference>
<evidence type="ECO:0000313" key="5">
    <source>
        <dbReference type="Proteomes" id="UP000663864"/>
    </source>
</evidence>
<feature type="chain" id="PRO_5035601261" description="Transglycosylase SLT domain-containing protein" evidence="1">
    <location>
        <begin position="17"/>
        <end position="135"/>
    </location>
</feature>
<dbReference type="SUPFAM" id="SSF53955">
    <property type="entry name" value="Lysozyme-like"/>
    <property type="match status" value="1"/>
</dbReference>
<dbReference type="InterPro" id="IPR043992">
    <property type="entry name" value="SLT_3"/>
</dbReference>
<name>A0A814JZG8_9BILA</name>
<organism evidence="3 5">
    <name type="scientific">Rotaria sordida</name>
    <dbReference type="NCBI Taxonomy" id="392033"/>
    <lineage>
        <taxon>Eukaryota</taxon>
        <taxon>Metazoa</taxon>
        <taxon>Spiralia</taxon>
        <taxon>Gnathifera</taxon>
        <taxon>Rotifera</taxon>
        <taxon>Eurotatoria</taxon>
        <taxon>Bdelloidea</taxon>
        <taxon>Philodinida</taxon>
        <taxon>Philodinidae</taxon>
        <taxon>Rotaria</taxon>
    </lineage>
</organism>
<dbReference type="Proteomes" id="UP000663836">
    <property type="component" value="Unassembled WGS sequence"/>
</dbReference>
<reference evidence="3" key="1">
    <citation type="submission" date="2021-02" db="EMBL/GenBank/DDBJ databases">
        <authorList>
            <person name="Nowell W R."/>
        </authorList>
    </citation>
    <scope>NUCLEOTIDE SEQUENCE</scope>
</reference>
<evidence type="ECO:0000313" key="3">
    <source>
        <dbReference type="EMBL" id="CAF1044087.1"/>
    </source>
</evidence>
<gene>
    <name evidence="4" type="ORF">JBS370_LOCUS15989</name>
    <name evidence="3" type="ORF">ZHD862_LOCUS14702</name>
</gene>